<evidence type="ECO:0000256" key="11">
    <source>
        <dbReference type="ARBA" id="ARBA00023303"/>
    </source>
</evidence>
<keyword evidence="5 12" id="KW-1133">Transmembrane helix</keyword>
<dbReference type="Gene3D" id="1.10.287.70">
    <property type="match status" value="1"/>
</dbReference>
<evidence type="ECO:0000259" key="13">
    <source>
        <dbReference type="SMART" id="SM00918"/>
    </source>
</evidence>
<evidence type="ECO:0000313" key="15">
    <source>
        <dbReference type="Proteomes" id="UP001497382"/>
    </source>
</evidence>
<evidence type="ECO:0000256" key="8">
    <source>
        <dbReference type="ARBA" id="ARBA00023170"/>
    </source>
</evidence>
<proteinExistence type="predicted"/>
<dbReference type="Proteomes" id="UP001497382">
    <property type="component" value="Unassembled WGS sequence"/>
</dbReference>
<keyword evidence="6" id="KW-0406">Ion transport</keyword>
<dbReference type="GO" id="GO:0005886">
    <property type="term" value="C:plasma membrane"/>
    <property type="evidence" value="ECO:0007669"/>
    <property type="project" value="UniProtKB-SubCell"/>
</dbReference>
<keyword evidence="8" id="KW-0675">Receptor</keyword>
<keyword evidence="2" id="KW-0813">Transport</keyword>
<dbReference type="SMART" id="SM00918">
    <property type="entry name" value="Lig_chan-Glu_bd"/>
    <property type="match status" value="1"/>
</dbReference>
<keyword evidence="11" id="KW-0407">Ion channel</keyword>
<evidence type="ECO:0000256" key="12">
    <source>
        <dbReference type="SAM" id="Phobius"/>
    </source>
</evidence>
<dbReference type="GO" id="GO:0015276">
    <property type="term" value="F:ligand-gated monoatomic ion channel activity"/>
    <property type="evidence" value="ECO:0007669"/>
    <property type="project" value="InterPro"/>
</dbReference>
<evidence type="ECO:0000256" key="7">
    <source>
        <dbReference type="ARBA" id="ARBA00023136"/>
    </source>
</evidence>
<evidence type="ECO:0000256" key="10">
    <source>
        <dbReference type="ARBA" id="ARBA00023286"/>
    </source>
</evidence>
<evidence type="ECO:0000256" key="5">
    <source>
        <dbReference type="ARBA" id="ARBA00022989"/>
    </source>
</evidence>
<dbReference type="InterPro" id="IPR019594">
    <property type="entry name" value="Glu/Gly-bd"/>
</dbReference>
<evidence type="ECO:0000256" key="4">
    <source>
        <dbReference type="ARBA" id="ARBA00022692"/>
    </source>
</evidence>
<name>A0AAV1YVH9_9ARAC</name>
<evidence type="ECO:0000256" key="9">
    <source>
        <dbReference type="ARBA" id="ARBA00023180"/>
    </source>
</evidence>
<dbReference type="PANTHER" id="PTHR42643:SF24">
    <property type="entry name" value="IONOTROPIC RECEPTOR 60A"/>
    <property type="match status" value="1"/>
</dbReference>
<evidence type="ECO:0000313" key="14">
    <source>
        <dbReference type="EMBL" id="CAL1263006.1"/>
    </source>
</evidence>
<dbReference type="AlphaFoldDB" id="A0AAV1YVH9"/>
<keyword evidence="15" id="KW-1185">Reference proteome</keyword>
<dbReference type="PANTHER" id="PTHR42643">
    <property type="entry name" value="IONOTROPIC RECEPTOR 20A-RELATED"/>
    <property type="match status" value="1"/>
</dbReference>
<reference evidence="14 15" key="1">
    <citation type="submission" date="2024-04" db="EMBL/GenBank/DDBJ databases">
        <authorList>
            <person name="Rising A."/>
            <person name="Reimegard J."/>
            <person name="Sonavane S."/>
            <person name="Akerstrom W."/>
            <person name="Nylinder S."/>
            <person name="Hedman E."/>
            <person name="Kallberg Y."/>
        </authorList>
    </citation>
    <scope>NUCLEOTIDE SEQUENCE [LARGE SCALE GENOMIC DNA]</scope>
</reference>
<protein>
    <recommendedName>
        <fullName evidence="13">Ionotropic glutamate receptor L-glutamate and glycine-binding domain-containing protein</fullName>
    </recommendedName>
</protein>
<organism evidence="14 15">
    <name type="scientific">Larinioides sclopetarius</name>
    <dbReference type="NCBI Taxonomy" id="280406"/>
    <lineage>
        <taxon>Eukaryota</taxon>
        <taxon>Metazoa</taxon>
        <taxon>Ecdysozoa</taxon>
        <taxon>Arthropoda</taxon>
        <taxon>Chelicerata</taxon>
        <taxon>Arachnida</taxon>
        <taxon>Araneae</taxon>
        <taxon>Araneomorphae</taxon>
        <taxon>Entelegynae</taxon>
        <taxon>Araneoidea</taxon>
        <taxon>Araneidae</taxon>
        <taxon>Larinioides</taxon>
    </lineage>
</organism>
<evidence type="ECO:0000256" key="6">
    <source>
        <dbReference type="ARBA" id="ARBA00023065"/>
    </source>
</evidence>
<feature type="transmembrane region" description="Helical" evidence="12">
    <location>
        <begin position="190"/>
        <end position="212"/>
    </location>
</feature>
<keyword evidence="4 12" id="KW-0812">Transmembrane</keyword>
<dbReference type="InterPro" id="IPR052192">
    <property type="entry name" value="Insect_Ionotropic_Sensory_Rcpt"/>
</dbReference>
<keyword evidence="10" id="KW-1071">Ligand-gated ion channel</keyword>
<feature type="domain" description="Ionotropic glutamate receptor L-glutamate and glycine-binding" evidence="13">
    <location>
        <begin position="12"/>
        <end position="72"/>
    </location>
</feature>
<keyword evidence="3" id="KW-1003">Cell membrane</keyword>
<accession>A0AAV1YVH9</accession>
<comment type="caution">
    <text evidence="14">The sequence shown here is derived from an EMBL/GenBank/DDBJ whole genome shotgun (WGS) entry which is preliminary data.</text>
</comment>
<dbReference type="Pfam" id="PF10613">
    <property type="entry name" value="Lig_chan-Glu_bd"/>
    <property type="match status" value="1"/>
</dbReference>
<feature type="transmembrane region" description="Helical" evidence="12">
    <location>
        <begin position="127"/>
        <end position="145"/>
    </location>
</feature>
<dbReference type="SUPFAM" id="SSF53850">
    <property type="entry name" value="Periplasmic binding protein-like II"/>
    <property type="match status" value="1"/>
</dbReference>
<evidence type="ECO:0000256" key="3">
    <source>
        <dbReference type="ARBA" id="ARBA00022475"/>
    </source>
</evidence>
<evidence type="ECO:0000256" key="1">
    <source>
        <dbReference type="ARBA" id="ARBA00004651"/>
    </source>
</evidence>
<dbReference type="Gene3D" id="3.40.190.10">
    <property type="entry name" value="Periplasmic binding protein-like II"/>
    <property type="match status" value="1"/>
</dbReference>
<gene>
    <name evidence="14" type="ORF">LARSCL_LOCUS1318</name>
</gene>
<keyword evidence="9" id="KW-0325">Glycoprotein</keyword>
<comment type="subcellular location">
    <subcellularLocation>
        <location evidence="1">Cell membrane</location>
        <topology evidence="1">Multi-pass membrane protein</topology>
    </subcellularLocation>
</comment>
<keyword evidence="7 12" id="KW-0472">Membrane</keyword>
<dbReference type="EMBL" id="CAXIEN010000007">
    <property type="protein sequence ID" value="CAL1263006.1"/>
    <property type="molecule type" value="Genomic_DNA"/>
</dbReference>
<sequence>MHLRVAIGEWVPFINITTESGRVVMSGPIANAFEIVARRVNFTYTLYRSEKDIWGTHSPDGTWTGMLGMLSRNEVDIALGPFTLTYGRWTSFKMSEPLYADEVEILVPVFGWKMSLFNILTVFQYKVWMFILLSIILLLIVMCLSDKCLHPESNLKDRLYKNFWSLTRTILLKGCVRRPDSYTRALLDTLWMLSTLVMSLYFSGMVLTYLFLRKTRQIDSLEDLAASKDILPILEYQSSVFSTFRVRFQPFWQLLCKVDVMARNANRYSISFNNASAL</sequence>
<evidence type="ECO:0000256" key="2">
    <source>
        <dbReference type="ARBA" id="ARBA00022448"/>
    </source>
</evidence>